<name>A0A1E5T8P8_9FLAO</name>
<gene>
    <name evidence="9" type="ORF">A8C32_14775</name>
</gene>
<dbReference type="Pfam" id="PF00953">
    <property type="entry name" value="Glycos_transf_4"/>
    <property type="match status" value="1"/>
</dbReference>
<feature type="binding site" evidence="7">
    <location>
        <position position="228"/>
    </location>
    <ligand>
        <name>Mg(2+)</name>
        <dbReference type="ChEBI" id="CHEBI:18420"/>
    </ligand>
</feature>
<comment type="subcellular location">
    <subcellularLocation>
        <location evidence="1">Cell membrane</location>
        <topology evidence="1">Multi-pass membrane protein</topology>
    </subcellularLocation>
</comment>
<dbReference type="GO" id="GO:0016780">
    <property type="term" value="F:phosphotransferase activity, for other substituted phosphate groups"/>
    <property type="evidence" value="ECO:0007669"/>
    <property type="project" value="InterPro"/>
</dbReference>
<evidence type="ECO:0000256" key="8">
    <source>
        <dbReference type="SAM" id="Phobius"/>
    </source>
</evidence>
<dbReference type="InterPro" id="IPR018480">
    <property type="entry name" value="PNAcMuramoyl-5peptid_Trfase_CS"/>
</dbReference>
<evidence type="ECO:0008006" key="11">
    <source>
        <dbReference type="Google" id="ProtNLM"/>
    </source>
</evidence>
<evidence type="ECO:0000256" key="4">
    <source>
        <dbReference type="ARBA" id="ARBA00022692"/>
    </source>
</evidence>
<feature type="transmembrane region" description="Helical" evidence="8">
    <location>
        <begin position="61"/>
        <end position="79"/>
    </location>
</feature>
<evidence type="ECO:0000313" key="10">
    <source>
        <dbReference type="Proteomes" id="UP000095713"/>
    </source>
</evidence>
<dbReference type="STRING" id="1849968.A8C32_14775"/>
<keyword evidence="6 8" id="KW-0472">Membrane</keyword>
<evidence type="ECO:0000256" key="3">
    <source>
        <dbReference type="ARBA" id="ARBA00022679"/>
    </source>
</evidence>
<dbReference type="OrthoDB" id="9783652at2"/>
<feature type="transmembrane region" description="Helical" evidence="8">
    <location>
        <begin position="116"/>
        <end position="134"/>
    </location>
</feature>
<feature type="transmembrane region" description="Helical" evidence="8">
    <location>
        <begin position="225"/>
        <end position="243"/>
    </location>
</feature>
<dbReference type="PANTHER" id="PTHR22926">
    <property type="entry name" value="PHOSPHO-N-ACETYLMURAMOYL-PENTAPEPTIDE-TRANSFERASE"/>
    <property type="match status" value="1"/>
</dbReference>
<reference evidence="9 10" key="1">
    <citation type="submission" date="2016-05" db="EMBL/GenBank/DDBJ databases">
        <title>Draft Genome Sequence of Algibacter sp. Strain SK-16 Isolated from the Surface Water of Aburatsubo Inlet.</title>
        <authorList>
            <person name="Wong S.-K."/>
            <person name="Yoshizawa S."/>
            <person name="Nakajima Y."/>
            <person name="Ogura Y."/>
            <person name="Tetsuya H."/>
            <person name="Hamasaki K."/>
        </authorList>
    </citation>
    <scope>NUCLEOTIDE SEQUENCE [LARGE SCALE GENOMIC DNA]</scope>
    <source>
        <strain evidence="9 10">SK-16</strain>
    </source>
</reference>
<feature type="binding site" evidence="7">
    <location>
        <position position="167"/>
    </location>
    <ligand>
        <name>Mg(2+)</name>
        <dbReference type="ChEBI" id="CHEBI:18420"/>
    </ligand>
</feature>
<dbReference type="InterPro" id="IPR000715">
    <property type="entry name" value="Glycosyl_transferase_4"/>
</dbReference>
<dbReference type="PANTHER" id="PTHR22926:SF3">
    <property type="entry name" value="UNDECAPRENYL-PHOSPHATE ALPHA-N-ACETYLGLUCOSAMINYL 1-PHOSPHATE TRANSFERASE"/>
    <property type="match status" value="1"/>
</dbReference>
<keyword evidence="7" id="KW-0479">Metal-binding</keyword>
<feature type="transmembrane region" description="Helical" evidence="8">
    <location>
        <begin position="263"/>
        <end position="285"/>
    </location>
</feature>
<feature type="transmembrane region" description="Helical" evidence="8">
    <location>
        <begin position="199"/>
        <end position="218"/>
    </location>
</feature>
<feature type="transmembrane region" description="Helical" evidence="8">
    <location>
        <begin position="18"/>
        <end position="40"/>
    </location>
</feature>
<evidence type="ECO:0000256" key="5">
    <source>
        <dbReference type="ARBA" id="ARBA00022989"/>
    </source>
</evidence>
<evidence type="ECO:0000256" key="7">
    <source>
        <dbReference type="PIRSR" id="PIRSR600715-1"/>
    </source>
</evidence>
<keyword evidence="10" id="KW-1185">Reference proteome</keyword>
<evidence type="ECO:0000313" key="9">
    <source>
        <dbReference type="EMBL" id="OEK07753.1"/>
    </source>
</evidence>
<dbReference type="Proteomes" id="UP000095713">
    <property type="component" value="Unassembled WGS sequence"/>
</dbReference>
<feature type="transmembrane region" description="Helical" evidence="8">
    <location>
        <begin position="85"/>
        <end position="104"/>
    </location>
</feature>
<proteinExistence type="predicted"/>
<keyword evidence="5 8" id="KW-1133">Transmembrane helix</keyword>
<comment type="caution">
    <text evidence="9">The sequence shown here is derived from an EMBL/GenBank/DDBJ whole genome shotgun (WGS) entry which is preliminary data.</text>
</comment>
<protein>
    <recommendedName>
        <fullName evidence="11">Undecaprenyl-phosphate alpha-N-acetylglucosaminyl 1-phosphate transferase</fullName>
    </recommendedName>
</protein>
<keyword evidence="7" id="KW-0460">Magnesium</keyword>
<evidence type="ECO:0000256" key="1">
    <source>
        <dbReference type="ARBA" id="ARBA00004651"/>
    </source>
</evidence>
<organism evidence="9 10">
    <name type="scientific">Flavivirga aquatica</name>
    <dbReference type="NCBI Taxonomy" id="1849968"/>
    <lineage>
        <taxon>Bacteria</taxon>
        <taxon>Pseudomonadati</taxon>
        <taxon>Bacteroidota</taxon>
        <taxon>Flavobacteriia</taxon>
        <taxon>Flavobacteriales</taxon>
        <taxon>Flavobacteriaceae</taxon>
        <taxon>Flavivirga</taxon>
    </lineage>
</organism>
<dbReference type="AlphaFoldDB" id="A0A1E5T8P8"/>
<comment type="cofactor">
    <cofactor evidence="7">
        <name>Mg(2+)</name>
        <dbReference type="ChEBI" id="CHEBI:18420"/>
    </cofactor>
</comment>
<sequence length="411" mass="46149">MNIITNTPIHLYNNSIEWIIASLCLSAIVSYYSYPIIIKISKIKELMQEPGNRSSHIRKTPNLGGIGIFLGIVTVLTFLGSIMSYNNLLCLIGALILLFFTGLKDDLVELSPINKLFGQIIASLCIIIITDIRIHSFFGIFGIDLLPYTFSIIFTLFVFILVINAFNLIDGVDGLAGCLGIISSILFGVFFFFNGNDSILFISLSLIGALATFLIFNFSKTKKVFMGDTGSMIVGFLITYQSVSFLRVYHNVELFSSLTNPPVLVIAILSFPLMDTLRVFIIRLINKRNPFSADKNHIHHNLLSLGFKHWEISLIASVFIVIMAALAYKFNDINPHLLLFVLMVLSFIFSITPFLILKMLQINESKFNSINSETISSLANINKKPYYSLKLEKVYNSILNIFLTVIIYLSL</sequence>
<feature type="transmembrane region" description="Helical" evidence="8">
    <location>
        <begin position="146"/>
        <end position="167"/>
    </location>
</feature>
<feature type="transmembrane region" description="Helical" evidence="8">
    <location>
        <begin position="336"/>
        <end position="357"/>
    </location>
</feature>
<keyword evidence="4 8" id="KW-0812">Transmembrane</keyword>
<dbReference type="CDD" id="cd06853">
    <property type="entry name" value="GT_WecA_like"/>
    <property type="match status" value="1"/>
</dbReference>
<dbReference type="GO" id="GO:0044038">
    <property type="term" value="P:cell wall macromolecule biosynthetic process"/>
    <property type="evidence" value="ECO:0007669"/>
    <property type="project" value="TreeGrafter"/>
</dbReference>
<dbReference type="GO" id="GO:0005886">
    <property type="term" value="C:plasma membrane"/>
    <property type="evidence" value="ECO:0007669"/>
    <property type="project" value="UniProtKB-SubCell"/>
</dbReference>
<keyword evidence="3" id="KW-0808">Transferase</keyword>
<dbReference type="GO" id="GO:0071555">
    <property type="term" value="P:cell wall organization"/>
    <property type="evidence" value="ECO:0007669"/>
    <property type="project" value="TreeGrafter"/>
</dbReference>
<evidence type="ECO:0000256" key="2">
    <source>
        <dbReference type="ARBA" id="ARBA00022475"/>
    </source>
</evidence>
<evidence type="ECO:0000256" key="6">
    <source>
        <dbReference type="ARBA" id="ARBA00023136"/>
    </source>
</evidence>
<dbReference type="GO" id="GO:0009103">
    <property type="term" value="P:lipopolysaccharide biosynthetic process"/>
    <property type="evidence" value="ECO:0007669"/>
    <property type="project" value="TreeGrafter"/>
</dbReference>
<dbReference type="PROSITE" id="PS01348">
    <property type="entry name" value="MRAY_2"/>
    <property type="match status" value="1"/>
</dbReference>
<keyword evidence="2" id="KW-1003">Cell membrane</keyword>
<dbReference type="GO" id="GO:0046872">
    <property type="term" value="F:metal ion binding"/>
    <property type="evidence" value="ECO:0007669"/>
    <property type="project" value="UniProtKB-KW"/>
</dbReference>
<dbReference type="RefSeq" id="WP_069830211.1">
    <property type="nucleotide sequence ID" value="NZ_MDJD01000043.1"/>
</dbReference>
<accession>A0A1E5T8P8</accession>
<dbReference type="EMBL" id="MDJD01000043">
    <property type="protein sequence ID" value="OEK07753.1"/>
    <property type="molecule type" value="Genomic_DNA"/>
</dbReference>
<feature type="transmembrane region" description="Helical" evidence="8">
    <location>
        <begin position="312"/>
        <end position="330"/>
    </location>
</feature>
<feature type="transmembrane region" description="Helical" evidence="8">
    <location>
        <begin position="174"/>
        <end position="193"/>
    </location>
</feature>